<evidence type="ECO:0000259" key="10">
    <source>
        <dbReference type="Pfam" id="PF02230"/>
    </source>
</evidence>
<evidence type="ECO:0000256" key="4">
    <source>
        <dbReference type="ARBA" id="ARBA00022487"/>
    </source>
</evidence>
<dbReference type="PANTHER" id="PTHR10655">
    <property type="entry name" value="LYSOPHOSPHOLIPASE-RELATED"/>
    <property type="match status" value="1"/>
</dbReference>
<dbReference type="InterPro" id="IPR050565">
    <property type="entry name" value="LYPA1-2/EST-like"/>
</dbReference>
<dbReference type="GO" id="GO:0006631">
    <property type="term" value="P:fatty acid metabolic process"/>
    <property type="evidence" value="ECO:0007669"/>
    <property type="project" value="UniProtKB-KW"/>
</dbReference>
<dbReference type="EC" id="3.1.2.22" evidence="2"/>
<comment type="similarity">
    <text evidence="1">Belongs to the AB hydrolase superfamily. AB hydrolase 2 family.</text>
</comment>
<evidence type="ECO:0000256" key="3">
    <source>
        <dbReference type="ARBA" id="ARBA00014923"/>
    </source>
</evidence>
<dbReference type="GO" id="GO:0008474">
    <property type="term" value="F:palmitoyl-(protein) hydrolase activity"/>
    <property type="evidence" value="ECO:0007669"/>
    <property type="project" value="UniProtKB-EC"/>
</dbReference>
<proteinExistence type="inferred from homology"/>
<evidence type="ECO:0000256" key="8">
    <source>
        <dbReference type="ARBA" id="ARBA00031195"/>
    </source>
</evidence>
<protein>
    <recommendedName>
        <fullName evidence="3">Acyl-protein thioesterase 1</fullName>
        <ecNumber evidence="2">3.1.2.22</ecNumber>
    </recommendedName>
    <alternativeName>
        <fullName evidence="8">Palmitoyl-protein hydrolase</fullName>
    </alternativeName>
</protein>
<dbReference type="GO" id="GO:0052689">
    <property type="term" value="F:carboxylic ester hydrolase activity"/>
    <property type="evidence" value="ECO:0007669"/>
    <property type="project" value="UniProtKB-KW"/>
</dbReference>
<evidence type="ECO:0000256" key="7">
    <source>
        <dbReference type="ARBA" id="ARBA00029392"/>
    </source>
</evidence>
<sequence length="239" mass="25610">MASAAIAPLKYLTVSPLAAHTATVIFVHGLGDTGNGWKPVADMFRVEPALKHIKWVLPHSPIMSVTANMGMEVPSWFDIASFGLKDKEDEAGMLKTVKSLTQLIDTEVASGVDPSRIILGGFSQGAAMSLLTGLTMERRLAGIVALSGWVALRDKLKSMLSGHATSIPIFVGHGSHDPLIKLTFSRESVDFLKDEVGIPEATPDNLTGLSYHVYQGVAHTASPDELDDLKAWITKIIPA</sequence>
<accession>A0A2H3B7L4</accession>
<evidence type="ECO:0000256" key="5">
    <source>
        <dbReference type="ARBA" id="ARBA00022801"/>
    </source>
</evidence>
<evidence type="ECO:0000313" key="11">
    <source>
        <dbReference type="EMBL" id="PBK66861.1"/>
    </source>
</evidence>
<keyword evidence="6" id="KW-0276">Fatty acid metabolism</keyword>
<dbReference type="InterPro" id="IPR003140">
    <property type="entry name" value="PLipase/COase/thioEstase"/>
</dbReference>
<dbReference type="Proteomes" id="UP000218334">
    <property type="component" value="Unassembled WGS sequence"/>
</dbReference>
<dbReference type="SUPFAM" id="SSF53474">
    <property type="entry name" value="alpha/beta-Hydrolases"/>
    <property type="match status" value="1"/>
</dbReference>
<keyword evidence="6" id="KW-0443">Lipid metabolism</keyword>
<dbReference type="EMBL" id="KZ293438">
    <property type="protein sequence ID" value="PBK66861.1"/>
    <property type="molecule type" value="Genomic_DNA"/>
</dbReference>
<dbReference type="PANTHER" id="PTHR10655:SF17">
    <property type="entry name" value="LYSOPHOSPHOLIPASE-LIKE PROTEIN 1"/>
    <property type="match status" value="1"/>
</dbReference>
<dbReference type="STRING" id="1076256.A0A2H3B7L4"/>
<organism evidence="11 12">
    <name type="scientific">Armillaria solidipes</name>
    <dbReference type="NCBI Taxonomy" id="1076256"/>
    <lineage>
        <taxon>Eukaryota</taxon>
        <taxon>Fungi</taxon>
        <taxon>Dikarya</taxon>
        <taxon>Basidiomycota</taxon>
        <taxon>Agaricomycotina</taxon>
        <taxon>Agaricomycetes</taxon>
        <taxon>Agaricomycetidae</taxon>
        <taxon>Agaricales</taxon>
        <taxon>Marasmiineae</taxon>
        <taxon>Physalacriaceae</taxon>
        <taxon>Armillaria</taxon>
    </lineage>
</organism>
<dbReference type="GO" id="GO:0005737">
    <property type="term" value="C:cytoplasm"/>
    <property type="evidence" value="ECO:0007669"/>
    <property type="project" value="TreeGrafter"/>
</dbReference>
<dbReference type="InterPro" id="IPR029058">
    <property type="entry name" value="AB_hydrolase_fold"/>
</dbReference>
<comment type="catalytic activity">
    <reaction evidence="9">
        <text>S-hexadecanoyl-L-cysteinyl-[protein] + H2O = L-cysteinyl-[protein] + hexadecanoate + H(+)</text>
        <dbReference type="Rhea" id="RHEA:19233"/>
        <dbReference type="Rhea" id="RHEA-COMP:10131"/>
        <dbReference type="Rhea" id="RHEA-COMP:11032"/>
        <dbReference type="ChEBI" id="CHEBI:7896"/>
        <dbReference type="ChEBI" id="CHEBI:15377"/>
        <dbReference type="ChEBI" id="CHEBI:15378"/>
        <dbReference type="ChEBI" id="CHEBI:29950"/>
        <dbReference type="ChEBI" id="CHEBI:74151"/>
        <dbReference type="EC" id="3.1.2.22"/>
    </reaction>
</comment>
<evidence type="ECO:0000256" key="2">
    <source>
        <dbReference type="ARBA" id="ARBA00012423"/>
    </source>
</evidence>
<name>A0A2H3B7L4_9AGAR</name>
<keyword evidence="5" id="KW-0378">Hydrolase</keyword>
<evidence type="ECO:0000256" key="9">
    <source>
        <dbReference type="ARBA" id="ARBA00047337"/>
    </source>
</evidence>
<reference evidence="12" key="1">
    <citation type="journal article" date="2017" name="Nat. Ecol. Evol.">
        <title>Genome expansion and lineage-specific genetic innovations in the forest pathogenic fungi Armillaria.</title>
        <authorList>
            <person name="Sipos G."/>
            <person name="Prasanna A.N."/>
            <person name="Walter M.C."/>
            <person name="O'Connor E."/>
            <person name="Balint B."/>
            <person name="Krizsan K."/>
            <person name="Kiss B."/>
            <person name="Hess J."/>
            <person name="Varga T."/>
            <person name="Slot J."/>
            <person name="Riley R."/>
            <person name="Boka B."/>
            <person name="Rigling D."/>
            <person name="Barry K."/>
            <person name="Lee J."/>
            <person name="Mihaltcheva S."/>
            <person name="LaButti K."/>
            <person name="Lipzen A."/>
            <person name="Waldron R."/>
            <person name="Moloney N.M."/>
            <person name="Sperisen C."/>
            <person name="Kredics L."/>
            <person name="Vagvoelgyi C."/>
            <person name="Patrignani A."/>
            <person name="Fitzpatrick D."/>
            <person name="Nagy I."/>
            <person name="Doyle S."/>
            <person name="Anderson J.B."/>
            <person name="Grigoriev I.V."/>
            <person name="Gueldener U."/>
            <person name="Muensterkoetter M."/>
            <person name="Nagy L.G."/>
        </authorList>
    </citation>
    <scope>NUCLEOTIDE SEQUENCE [LARGE SCALE GENOMIC DNA]</scope>
    <source>
        <strain evidence="12">28-4</strain>
    </source>
</reference>
<evidence type="ECO:0000256" key="1">
    <source>
        <dbReference type="ARBA" id="ARBA00006499"/>
    </source>
</evidence>
<gene>
    <name evidence="11" type="ORF">ARMSODRAFT_959524</name>
</gene>
<dbReference type="AlphaFoldDB" id="A0A2H3B7L4"/>
<feature type="domain" description="Phospholipase/carboxylesterase/thioesterase" evidence="10">
    <location>
        <begin position="14"/>
        <end position="236"/>
    </location>
</feature>
<evidence type="ECO:0000313" key="12">
    <source>
        <dbReference type="Proteomes" id="UP000218334"/>
    </source>
</evidence>
<dbReference type="Gene3D" id="3.40.50.1820">
    <property type="entry name" value="alpha/beta hydrolase"/>
    <property type="match status" value="1"/>
</dbReference>
<comment type="function">
    <text evidence="7">Hydrolyzes fatty acids from S-acylated cysteine residues in proteins with a strong preference for palmitoylated G-alpha proteins over other acyl substrates. Mediates the deacylation of G-alpha proteins such as GPA1 in vivo, but has weak or no activity toward palmitoylated Ras proteins. Has weak lysophospholipase activity in vitro; however such activity may not exist in vivo.</text>
</comment>
<keyword evidence="4" id="KW-0719">Serine esterase</keyword>
<dbReference type="Pfam" id="PF02230">
    <property type="entry name" value="Abhydrolase_2"/>
    <property type="match status" value="1"/>
</dbReference>
<keyword evidence="12" id="KW-1185">Reference proteome</keyword>
<evidence type="ECO:0000256" key="6">
    <source>
        <dbReference type="ARBA" id="ARBA00022832"/>
    </source>
</evidence>